<dbReference type="InterPro" id="IPR002575">
    <property type="entry name" value="Aminoglycoside_PTrfase"/>
</dbReference>
<dbReference type="PANTHER" id="PTHR40086">
    <property type="entry name" value="PHOSPHOTRANSFERASE YTMP-RELATED"/>
    <property type="match status" value="1"/>
</dbReference>
<protein>
    <submittedName>
        <fullName evidence="2">Phosphotransferase</fullName>
    </submittedName>
</protein>
<keyword evidence="3" id="KW-1185">Reference proteome</keyword>
<dbReference type="InterPro" id="IPR052077">
    <property type="entry name" value="CcrZ_PhaseVar_Mediator"/>
</dbReference>
<evidence type="ECO:0000313" key="3">
    <source>
        <dbReference type="Proteomes" id="UP000679575"/>
    </source>
</evidence>
<reference evidence="2 3" key="1">
    <citation type="submission" date="2021-04" db="EMBL/GenBank/DDBJ databases">
        <title>Novel species identification of genus Shewanella.</title>
        <authorList>
            <person name="Liu G."/>
        </authorList>
    </citation>
    <scope>NUCLEOTIDE SEQUENCE [LARGE SCALE GENOMIC DNA]</scope>
    <source>
        <strain evidence="2 3">FJAT-54481</strain>
    </source>
</reference>
<dbReference type="EMBL" id="CP073587">
    <property type="protein sequence ID" value="QUN07139.1"/>
    <property type="molecule type" value="Genomic_DNA"/>
</dbReference>
<dbReference type="Gene3D" id="3.90.1200.10">
    <property type="match status" value="1"/>
</dbReference>
<organism evidence="2 3">
    <name type="scientific">Shewanella yunxiaonensis</name>
    <dbReference type="NCBI Taxonomy" id="2829809"/>
    <lineage>
        <taxon>Bacteria</taxon>
        <taxon>Pseudomonadati</taxon>
        <taxon>Pseudomonadota</taxon>
        <taxon>Gammaproteobacteria</taxon>
        <taxon>Alteromonadales</taxon>
        <taxon>Shewanellaceae</taxon>
        <taxon>Shewanella</taxon>
    </lineage>
</organism>
<dbReference type="PROSITE" id="PS00109">
    <property type="entry name" value="PROTEIN_KINASE_TYR"/>
    <property type="match status" value="1"/>
</dbReference>
<dbReference type="Gene3D" id="3.30.200.20">
    <property type="entry name" value="Phosphorylase Kinase, domain 1"/>
    <property type="match status" value="1"/>
</dbReference>
<dbReference type="PANTHER" id="PTHR40086:SF1">
    <property type="entry name" value="CELL CYCLE REGULATOR CCRZ"/>
    <property type="match status" value="1"/>
</dbReference>
<dbReference type="RefSeq" id="WP_212596142.1">
    <property type="nucleotide sequence ID" value="NZ_CP073587.1"/>
</dbReference>
<evidence type="ECO:0000259" key="1">
    <source>
        <dbReference type="Pfam" id="PF01636"/>
    </source>
</evidence>
<feature type="domain" description="Aminoglycoside phosphotransferase" evidence="1">
    <location>
        <begin position="35"/>
        <end position="284"/>
    </location>
</feature>
<sequence>MKLHEISGKLFEPISAALRTLSLPEPQLIESQPLGLSNRSFRLVFEHKSLLLRLNSPVTDQICDRNNEIDCWQLAECAGLAPKLYWVDPEKHFYLSDWLSESATGLGRDYVPWRQLAAQVPHKLPGSALNLDPDVPTPDPTSLYPAKQLLRLMQGLQQLPKPMLDISLRQQWEIYLSRLQQMAATGNYAGAGTWAALQWLQRLHWLQQLSLSRRFDLLDACLVTHQFCHRDLSAHNLLLHNNQLFCIDFEYCCSSHPLFELAGVIACHQLAPDARQWLIGGYLSDHPCLTIGSQQALPAAMDIFWLYSCAWALQMADGQCRDGREYFGWFDNYRQLIGE</sequence>
<dbReference type="InterPro" id="IPR008266">
    <property type="entry name" value="Tyr_kinase_AS"/>
</dbReference>
<name>A0ABX7YWR8_9GAMM</name>
<gene>
    <name evidence="2" type="ORF">KDN34_06835</name>
</gene>
<proteinExistence type="predicted"/>
<dbReference type="Pfam" id="PF01636">
    <property type="entry name" value="APH"/>
    <property type="match status" value="1"/>
</dbReference>
<evidence type="ECO:0000313" key="2">
    <source>
        <dbReference type="EMBL" id="QUN07139.1"/>
    </source>
</evidence>
<dbReference type="Proteomes" id="UP000679575">
    <property type="component" value="Chromosome"/>
</dbReference>
<accession>A0ABX7YWR8</accession>
<dbReference type="SUPFAM" id="SSF56112">
    <property type="entry name" value="Protein kinase-like (PK-like)"/>
    <property type="match status" value="1"/>
</dbReference>
<dbReference type="InterPro" id="IPR011009">
    <property type="entry name" value="Kinase-like_dom_sf"/>
</dbReference>